<dbReference type="Proteomes" id="UP001292094">
    <property type="component" value="Unassembled WGS sequence"/>
</dbReference>
<feature type="region of interest" description="Disordered" evidence="1">
    <location>
        <begin position="1"/>
        <end position="138"/>
    </location>
</feature>
<keyword evidence="3" id="KW-1185">Reference proteome</keyword>
<dbReference type="AlphaFoldDB" id="A0AAE1NBS3"/>
<evidence type="ECO:0000256" key="1">
    <source>
        <dbReference type="SAM" id="MobiDB-lite"/>
    </source>
</evidence>
<reference evidence="2" key="1">
    <citation type="submission" date="2023-11" db="EMBL/GenBank/DDBJ databases">
        <title>Genome assemblies of two species of porcelain crab, Petrolisthes cinctipes and Petrolisthes manimaculis (Anomura: Porcellanidae).</title>
        <authorList>
            <person name="Angst P."/>
        </authorList>
    </citation>
    <scope>NUCLEOTIDE SEQUENCE</scope>
    <source>
        <strain evidence="2">PB745_02</strain>
        <tissue evidence="2">Gill</tissue>
    </source>
</reference>
<proteinExistence type="predicted"/>
<feature type="compositionally biased region" description="Basic and acidic residues" evidence="1">
    <location>
        <begin position="69"/>
        <end position="138"/>
    </location>
</feature>
<protein>
    <submittedName>
        <fullName evidence="2">Uncharacterized protein</fullName>
    </submittedName>
</protein>
<accession>A0AAE1NBS3</accession>
<feature type="compositionally biased region" description="Basic and acidic residues" evidence="1">
    <location>
        <begin position="22"/>
        <end position="59"/>
    </location>
</feature>
<evidence type="ECO:0000313" key="3">
    <source>
        <dbReference type="Proteomes" id="UP001292094"/>
    </source>
</evidence>
<name>A0AAE1NBS3_9EUCA</name>
<gene>
    <name evidence="2" type="ORF">Pmani_039826</name>
</gene>
<dbReference type="EMBL" id="JAWZYT010007092">
    <property type="protein sequence ID" value="KAK4287094.1"/>
    <property type="molecule type" value="Genomic_DNA"/>
</dbReference>
<sequence>MTTQNRVMQEIDTYGHDQPTNQRDRAGREEDRGDVGERQGQRRWDKNRTEQRQDMDIGGRTRGGGVGIERWRGEGGRMERGRRKDGGMERVGRRDERGRNGEGREEGQRNGEGRKEERRNGEEREEERRSGEVGGRKG</sequence>
<organism evidence="2 3">
    <name type="scientific">Petrolisthes manimaculis</name>
    <dbReference type="NCBI Taxonomy" id="1843537"/>
    <lineage>
        <taxon>Eukaryota</taxon>
        <taxon>Metazoa</taxon>
        <taxon>Ecdysozoa</taxon>
        <taxon>Arthropoda</taxon>
        <taxon>Crustacea</taxon>
        <taxon>Multicrustacea</taxon>
        <taxon>Malacostraca</taxon>
        <taxon>Eumalacostraca</taxon>
        <taxon>Eucarida</taxon>
        <taxon>Decapoda</taxon>
        <taxon>Pleocyemata</taxon>
        <taxon>Anomura</taxon>
        <taxon>Galatheoidea</taxon>
        <taxon>Porcellanidae</taxon>
        <taxon>Petrolisthes</taxon>
    </lineage>
</organism>
<evidence type="ECO:0000313" key="2">
    <source>
        <dbReference type="EMBL" id="KAK4287094.1"/>
    </source>
</evidence>
<comment type="caution">
    <text evidence="2">The sequence shown here is derived from an EMBL/GenBank/DDBJ whole genome shotgun (WGS) entry which is preliminary data.</text>
</comment>